<name>A0A183AQW7_9TREM</name>
<proteinExistence type="predicted"/>
<evidence type="ECO:0000313" key="3">
    <source>
        <dbReference type="WBParaSite" id="ECPE_0000938101-mRNA-1"/>
    </source>
</evidence>
<dbReference type="WBParaSite" id="ECPE_0000938101-mRNA-1">
    <property type="protein sequence ID" value="ECPE_0000938101-mRNA-1"/>
    <property type="gene ID" value="ECPE_0000938101"/>
</dbReference>
<dbReference type="EMBL" id="UZAN01047277">
    <property type="protein sequence ID" value="VDP85207.1"/>
    <property type="molecule type" value="Genomic_DNA"/>
</dbReference>
<dbReference type="Proteomes" id="UP000272942">
    <property type="component" value="Unassembled WGS sequence"/>
</dbReference>
<dbReference type="OrthoDB" id="10519105at2759"/>
<protein>
    <submittedName>
        <fullName evidence="1 3">Uncharacterized protein</fullName>
    </submittedName>
</protein>
<reference evidence="3" key="1">
    <citation type="submission" date="2016-06" db="UniProtKB">
        <authorList>
            <consortium name="WormBaseParasite"/>
        </authorList>
    </citation>
    <scope>IDENTIFICATION</scope>
</reference>
<evidence type="ECO:0000313" key="2">
    <source>
        <dbReference type="Proteomes" id="UP000272942"/>
    </source>
</evidence>
<reference evidence="1 2" key="2">
    <citation type="submission" date="2018-11" db="EMBL/GenBank/DDBJ databases">
        <authorList>
            <consortium name="Pathogen Informatics"/>
        </authorList>
    </citation>
    <scope>NUCLEOTIDE SEQUENCE [LARGE SCALE GENOMIC DNA]</scope>
    <source>
        <strain evidence="1 2">Egypt</strain>
    </source>
</reference>
<dbReference type="AlphaFoldDB" id="A0A183AQW7"/>
<organism evidence="3">
    <name type="scientific">Echinostoma caproni</name>
    <dbReference type="NCBI Taxonomy" id="27848"/>
    <lineage>
        <taxon>Eukaryota</taxon>
        <taxon>Metazoa</taxon>
        <taxon>Spiralia</taxon>
        <taxon>Lophotrochozoa</taxon>
        <taxon>Platyhelminthes</taxon>
        <taxon>Trematoda</taxon>
        <taxon>Digenea</taxon>
        <taxon>Plagiorchiida</taxon>
        <taxon>Echinostomata</taxon>
        <taxon>Echinostomatoidea</taxon>
        <taxon>Echinostomatidae</taxon>
        <taxon>Echinostoma</taxon>
    </lineage>
</organism>
<gene>
    <name evidence="1" type="ORF">ECPE_LOCUS9352</name>
</gene>
<keyword evidence="2" id="KW-1185">Reference proteome</keyword>
<sequence>MNCDVDGDFVDPVNSFTSASDRSTLLLYRNDCSTHDVHESTLLNQSDDCHTDPMDTIQYNRSSSTGRLRSGRMALKLTRKERMRNALKLWRLRKRWEKEYDKQK</sequence>
<evidence type="ECO:0000313" key="1">
    <source>
        <dbReference type="EMBL" id="VDP85207.1"/>
    </source>
</evidence>
<accession>A0A183AQW7</accession>